<name>A0A366Y0I2_9BACI</name>
<accession>A0A366Y0I2</accession>
<evidence type="ECO:0000259" key="1">
    <source>
        <dbReference type="Pfam" id="PF00723"/>
    </source>
</evidence>
<dbReference type="Pfam" id="PF00723">
    <property type="entry name" value="Glyco_hydro_15"/>
    <property type="match status" value="1"/>
</dbReference>
<dbReference type="InterPro" id="IPR012341">
    <property type="entry name" value="6hp_glycosidase-like_sf"/>
</dbReference>
<sequence>MPRELVIGNGQLLVNLDKHLQIRDIYFPFVGQQNHVQGHPNRIGVWIDGVFSWLQSGDWQIDLNYHTDALVTCSKAYNKRLNVTLIVEEGVHQQEMILLRKFTVKNHEQKARKVRLFFHHDLTIYESEVGDTAYFAPKNQAMVHYKRNRYFLFNGLFNKKSIVQYTTGVKRFQSAEGTWRDAEDGQLHFHPISQGSVDSTFSLEAVVDAQEEKSAYYWMTVGKTKHEVESLNEYVHETGPELALERMKLYWIRWVNKTDIPQSDLTESMINLYKRCLLIIRTQTNVNGTIIAANDSDILQFNRDHYSYLWPRDGALIAAAVAKAGFHGMVANFYRRCEKLLSSEGYFYHKYNPDGSIGSSWHPFIDQHGKEILPIQEDETALVIWAFWQHYLETGDIEFAHSLYRSLVKPSGKFLMSYIDEKRDLPLPSYDLWEERRGVFSFTASTVYGGLMAAHHFANMFGEDELSDKFLKAAEKIKVGIETYLYDEEIGRFIRGIYYNEESSKMIKDFTIESSMYGLFAFDVFEADDPRIIRTMEIIEKELSIKTPVGGIARYFNDYYFQQTQNLTEAPGNPWLICTLWLAKWKIKKSKNLEDLKEAYSIFQWIEKQAFSSGVLPEQIHPYTGEPLSVAPLTWSHATYVDVVQDYLKAYQLFALKQS</sequence>
<dbReference type="Gene3D" id="1.50.10.10">
    <property type="match status" value="1"/>
</dbReference>
<proteinExistence type="predicted"/>
<dbReference type="PANTHER" id="PTHR31616">
    <property type="entry name" value="TREHALASE"/>
    <property type="match status" value="1"/>
</dbReference>
<feature type="domain" description="GH15-like" evidence="1">
    <location>
        <begin position="279"/>
        <end position="644"/>
    </location>
</feature>
<evidence type="ECO:0000313" key="3">
    <source>
        <dbReference type="Proteomes" id="UP000253314"/>
    </source>
</evidence>
<comment type="caution">
    <text evidence="2">The sequence shown here is derived from an EMBL/GenBank/DDBJ whole genome shotgun (WGS) entry which is preliminary data.</text>
</comment>
<gene>
    <name evidence="2" type="ORF">DS031_05890</name>
</gene>
<keyword evidence="2" id="KW-0378">Hydrolase</keyword>
<organism evidence="2 3">
    <name type="scientific">Bacillus taeanensis</name>
    <dbReference type="NCBI Taxonomy" id="273032"/>
    <lineage>
        <taxon>Bacteria</taxon>
        <taxon>Bacillati</taxon>
        <taxon>Bacillota</taxon>
        <taxon>Bacilli</taxon>
        <taxon>Bacillales</taxon>
        <taxon>Bacillaceae</taxon>
        <taxon>Bacillus</taxon>
    </lineage>
</organism>
<dbReference type="GO" id="GO:0005975">
    <property type="term" value="P:carbohydrate metabolic process"/>
    <property type="evidence" value="ECO:0007669"/>
    <property type="project" value="InterPro"/>
</dbReference>
<evidence type="ECO:0000313" key="2">
    <source>
        <dbReference type="EMBL" id="RBW70549.1"/>
    </source>
</evidence>
<dbReference type="SUPFAM" id="SSF48208">
    <property type="entry name" value="Six-hairpin glycosidases"/>
    <property type="match status" value="1"/>
</dbReference>
<protein>
    <submittedName>
        <fullName evidence="2">Glycoside hydrolase family 15 protein</fullName>
    </submittedName>
</protein>
<reference evidence="2 3" key="1">
    <citation type="submission" date="2018-07" db="EMBL/GenBank/DDBJ databases">
        <title>Lottiidibacillus patelloidae gen. nov., sp. nov., isolated from the intestinal tract of a marine limpet and the reclassification of B. taeanensis BH030017T, B. algicola KMM 3737T and B. hwajinpoensis SW-72T as genus Lottiidibacillus.</title>
        <authorList>
            <person name="Liu R."/>
            <person name="Huang Z."/>
        </authorList>
    </citation>
    <scope>NUCLEOTIDE SEQUENCE [LARGE SCALE GENOMIC DNA]</scope>
    <source>
        <strain evidence="2 3">BH030017</strain>
    </source>
</reference>
<dbReference type="AlphaFoldDB" id="A0A366Y0I2"/>
<dbReference type="EMBL" id="QOCW01000004">
    <property type="protein sequence ID" value="RBW70549.1"/>
    <property type="molecule type" value="Genomic_DNA"/>
</dbReference>
<dbReference type="Proteomes" id="UP000253314">
    <property type="component" value="Unassembled WGS sequence"/>
</dbReference>
<dbReference type="PANTHER" id="PTHR31616:SF13">
    <property type="entry name" value="GLUCAN 1,4-ALPHA-GLUCOSIDASE"/>
    <property type="match status" value="1"/>
</dbReference>
<dbReference type="GO" id="GO:0004553">
    <property type="term" value="F:hydrolase activity, hydrolyzing O-glycosyl compounds"/>
    <property type="evidence" value="ECO:0007669"/>
    <property type="project" value="TreeGrafter"/>
</dbReference>
<dbReference type="RefSeq" id="WP_113805001.1">
    <property type="nucleotide sequence ID" value="NZ_QOCW01000004.1"/>
</dbReference>
<keyword evidence="3" id="KW-1185">Reference proteome</keyword>
<dbReference type="InterPro" id="IPR011613">
    <property type="entry name" value="GH15-like"/>
</dbReference>
<dbReference type="InterPro" id="IPR008928">
    <property type="entry name" value="6-hairpin_glycosidase_sf"/>
</dbReference>
<dbReference type="OrthoDB" id="3902805at2"/>